<evidence type="ECO:0000313" key="1">
    <source>
        <dbReference type="EMBL" id="CAK5074097.1"/>
    </source>
</evidence>
<organism evidence="1 2">
    <name type="scientific">Meloidogyne enterolobii</name>
    <name type="common">Root-knot nematode worm</name>
    <name type="synonym">Meloidogyne mayaguensis</name>
    <dbReference type="NCBI Taxonomy" id="390850"/>
    <lineage>
        <taxon>Eukaryota</taxon>
        <taxon>Metazoa</taxon>
        <taxon>Ecdysozoa</taxon>
        <taxon>Nematoda</taxon>
        <taxon>Chromadorea</taxon>
        <taxon>Rhabditida</taxon>
        <taxon>Tylenchina</taxon>
        <taxon>Tylenchomorpha</taxon>
        <taxon>Tylenchoidea</taxon>
        <taxon>Meloidogynidae</taxon>
        <taxon>Meloidogyninae</taxon>
        <taxon>Meloidogyne</taxon>
    </lineage>
</organism>
<gene>
    <name evidence="1" type="ORF">MENTE1834_LOCUS20797</name>
</gene>
<sequence length="53" mass="5809">MSWGGLGAMLMVGFCGIMQMCASTTNTASTFVDEGLKHLQLQQDKRFCGKYSK</sequence>
<keyword evidence="2" id="KW-1185">Reference proteome</keyword>
<dbReference type="EMBL" id="CAVMJV010000024">
    <property type="protein sequence ID" value="CAK5074097.1"/>
    <property type="molecule type" value="Genomic_DNA"/>
</dbReference>
<accession>A0ACB0Z544</accession>
<protein>
    <submittedName>
        <fullName evidence="1">Uncharacterized protein</fullName>
    </submittedName>
</protein>
<name>A0ACB0Z544_MELEN</name>
<dbReference type="Proteomes" id="UP001497535">
    <property type="component" value="Unassembled WGS sequence"/>
</dbReference>
<reference evidence="1" key="1">
    <citation type="submission" date="2023-11" db="EMBL/GenBank/DDBJ databases">
        <authorList>
            <person name="Poullet M."/>
        </authorList>
    </citation>
    <scope>NUCLEOTIDE SEQUENCE</scope>
    <source>
        <strain evidence="1">E1834</strain>
    </source>
</reference>
<comment type="caution">
    <text evidence="1">The sequence shown here is derived from an EMBL/GenBank/DDBJ whole genome shotgun (WGS) entry which is preliminary data.</text>
</comment>
<proteinExistence type="predicted"/>
<evidence type="ECO:0000313" key="2">
    <source>
        <dbReference type="Proteomes" id="UP001497535"/>
    </source>
</evidence>